<dbReference type="AlphaFoldDB" id="A0AAD9MDZ7"/>
<evidence type="ECO:0000313" key="3">
    <source>
        <dbReference type="Proteomes" id="UP001217918"/>
    </source>
</evidence>
<protein>
    <submittedName>
        <fullName evidence="2">Uncharacterized protein</fullName>
    </submittedName>
</protein>
<sequence length="248" mass="26679">MRFTTALVAVTASVAATTVVALGTAAETVKPTPPSKPLDYIPYSLTPFAVDLLPELGAPAIGRPQLLVSMRHDKRPPFGDNHFMLDLRARNFEGGNYTSAQLYVGCAVPALSRNAAPHPGQPGFDELSFDVAPSACRAGHNNLTLACELDIERLLVEFLEPAGCPYIPTQGGVFNPERNLCNTTLRVGFMARASKGLTVNSGSGHFKMWARGICAGGFGINKKTTQIQYSYDLELHYRMSPASPALVR</sequence>
<comment type="caution">
    <text evidence="2">The sequence shown here is derived from an EMBL/GenBank/DDBJ whole genome shotgun (WGS) entry which is preliminary data.</text>
</comment>
<keyword evidence="3" id="KW-1185">Reference proteome</keyword>
<organism evidence="2 3">
    <name type="scientific">Phyllachora maydis</name>
    <dbReference type="NCBI Taxonomy" id="1825666"/>
    <lineage>
        <taxon>Eukaryota</taxon>
        <taxon>Fungi</taxon>
        <taxon>Dikarya</taxon>
        <taxon>Ascomycota</taxon>
        <taxon>Pezizomycotina</taxon>
        <taxon>Sordariomycetes</taxon>
        <taxon>Sordariomycetidae</taxon>
        <taxon>Phyllachorales</taxon>
        <taxon>Phyllachoraceae</taxon>
        <taxon>Phyllachora</taxon>
    </lineage>
</organism>
<evidence type="ECO:0000256" key="1">
    <source>
        <dbReference type="SAM" id="SignalP"/>
    </source>
</evidence>
<evidence type="ECO:0000313" key="2">
    <source>
        <dbReference type="EMBL" id="KAK2070413.1"/>
    </source>
</evidence>
<name>A0AAD9MDZ7_9PEZI</name>
<feature type="chain" id="PRO_5041914753" evidence="1">
    <location>
        <begin position="22"/>
        <end position="248"/>
    </location>
</feature>
<proteinExistence type="predicted"/>
<dbReference type="EMBL" id="JAQQPM010000003">
    <property type="protein sequence ID" value="KAK2070413.1"/>
    <property type="molecule type" value="Genomic_DNA"/>
</dbReference>
<dbReference type="Proteomes" id="UP001217918">
    <property type="component" value="Unassembled WGS sequence"/>
</dbReference>
<feature type="signal peptide" evidence="1">
    <location>
        <begin position="1"/>
        <end position="21"/>
    </location>
</feature>
<accession>A0AAD9MDZ7</accession>
<reference evidence="2" key="1">
    <citation type="journal article" date="2023" name="Mol. Plant Microbe Interact.">
        <title>Elucidating the Obligate Nature and Biological Capacity of an Invasive Fungal Corn Pathogen.</title>
        <authorList>
            <person name="MacCready J.S."/>
            <person name="Roggenkamp E.M."/>
            <person name="Gdanetz K."/>
            <person name="Chilvers M.I."/>
        </authorList>
    </citation>
    <scope>NUCLEOTIDE SEQUENCE</scope>
    <source>
        <strain evidence="2">PM02</strain>
    </source>
</reference>
<keyword evidence="1" id="KW-0732">Signal</keyword>
<gene>
    <name evidence="2" type="ORF">P8C59_004903</name>
</gene>